<dbReference type="PROSITE" id="PS00409">
    <property type="entry name" value="PROKAR_NTER_METHYL"/>
    <property type="match status" value="1"/>
</dbReference>
<dbReference type="NCBIfam" id="TIGR04294">
    <property type="entry name" value="pre_pil_HX9DG"/>
    <property type="match status" value="1"/>
</dbReference>
<dbReference type="NCBIfam" id="TIGR02532">
    <property type="entry name" value="IV_pilin_GFxxxE"/>
    <property type="match status" value="1"/>
</dbReference>
<accession>A0A517YHN3</accession>
<sequence>MRSSTIVLRPLRGFTLVELLVVIAIIGVLMALLLPAVQAARESARRMSCTNNMKQIGLALHMHHDSKLVLPPGTTGGGGVGTDVGKPPCPTETTWIAFLFPYLEQTAIDSLIDWNQVGANFYTTGGLKVTPLKVPLFLCPSDTKPDPNTTYNPTVFGRGNYVANNGIGPAIEYRSGPGHTTPPMMARPGGAFFINSWLGFRELSDGLTQTVMISEIRCPKNTLDGRGIMHYPEGPLYHHNRTPNSLVPDEIRTAWCQNTPQAPCVGAYAAFNSIRDIRSARSNHFGGVNILLGDGSVRFVSEVVSQSIWEAVSTVNDGETVGDY</sequence>
<protein>
    <recommendedName>
        <fullName evidence="1">DUF1559 domain-containing protein</fullName>
    </recommendedName>
</protein>
<feature type="domain" description="DUF1559" evidence="1">
    <location>
        <begin position="38"/>
        <end position="304"/>
    </location>
</feature>
<proteinExistence type="predicted"/>
<dbReference type="InterPro" id="IPR011453">
    <property type="entry name" value="DUF1559"/>
</dbReference>
<evidence type="ECO:0000313" key="3">
    <source>
        <dbReference type="Proteomes" id="UP000315017"/>
    </source>
</evidence>
<keyword evidence="3" id="KW-1185">Reference proteome</keyword>
<dbReference type="KEGG" id="aagg:ETAA8_48720"/>
<dbReference type="OrthoDB" id="251754at2"/>
<dbReference type="Pfam" id="PF07596">
    <property type="entry name" value="SBP_bac_10"/>
    <property type="match status" value="1"/>
</dbReference>
<dbReference type="Pfam" id="PF07963">
    <property type="entry name" value="N_methyl"/>
    <property type="match status" value="1"/>
</dbReference>
<dbReference type="EMBL" id="CP036274">
    <property type="protein sequence ID" value="QDU29757.1"/>
    <property type="molecule type" value="Genomic_DNA"/>
</dbReference>
<dbReference type="Gene3D" id="3.30.700.10">
    <property type="entry name" value="Glycoprotein, Type 4 Pilin"/>
    <property type="match status" value="1"/>
</dbReference>
<evidence type="ECO:0000313" key="2">
    <source>
        <dbReference type="EMBL" id="QDU29757.1"/>
    </source>
</evidence>
<dbReference type="InterPro" id="IPR045584">
    <property type="entry name" value="Pilin-like"/>
</dbReference>
<dbReference type="Proteomes" id="UP000315017">
    <property type="component" value="Chromosome"/>
</dbReference>
<dbReference type="AlphaFoldDB" id="A0A517YHN3"/>
<gene>
    <name evidence="2" type="ORF">ETAA8_48720</name>
</gene>
<dbReference type="SUPFAM" id="SSF54523">
    <property type="entry name" value="Pili subunits"/>
    <property type="match status" value="1"/>
</dbReference>
<dbReference type="PANTHER" id="PTHR30093">
    <property type="entry name" value="GENERAL SECRETION PATHWAY PROTEIN G"/>
    <property type="match status" value="1"/>
</dbReference>
<dbReference type="RefSeq" id="WP_145094073.1">
    <property type="nucleotide sequence ID" value="NZ_CP036274.1"/>
</dbReference>
<reference evidence="2 3" key="1">
    <citation type="submission" date="2019-02" db="EMBL/GenBank/DDBJ databases">
        <title>Deep-cultivation of Planctomycetes and their phenomic and genomic characterization uncovers novel biology.</title>
        <authorList>
            <person name="Wiegand S."/>
            <person name="Jogler M."/>
            <person name="Boedeker C."/>
            <person name="Pinto D."/>
            <person name="Vollmers J."/>
            <person name="Rivas-Marin E."/>
            <person name="Kohn T."/>
            <person name="Peeters S.H."/>
            <person name="Heuer A."/>
            <person name="Rast P."/>
            <person name="Oberbeckmann S."/>
            <person name="Bunk B."/>
            <person name="Jeske O."/>
            <person name="Meyerdierks A."/>
            <person name="Storesund J.E."/>
            <person name="Kallscheuer N."/>
            <person name="Luecker S."/>
            <person name="Lage O.M."/>
            <person name="Pohl T."/>
            <person name="Merkel B.J."/>
            <person name="Hornburger P."/>
            <person name="Mueller R.-W."/>
            <person name="Bruemmer F."/>
            <person name="Labrenz M."/>
            <person name="Spormann A.M."/>
            <person name="Op den Camp H."/>
            <person name="Overmann J."/>
            <person name="Amann R."/>
            <person name="Jetten M.S.M."/>
            <person name="Mascher T."/>
            <person name="Medema M.H."/>
            <person name="Devos D.P."/>
            <person name="Kaster A.-K."/>
            <person name="Ovreas L."/>
            <person name="Rohde M."/>
            <person name="Galperin M.Y."/>
            <person name="Jogler C."/>
        </authorList>
    </citation>
    <scope>NUCLEOTIDE SEQUENCE [LARGE SCALE GENOMIC DNA]</scope>
    <source>
        <strain evidence="2 3">ETA_A8</strain>
    </source>
</reference>
<evidence type="ECO:0000259" key="1">
    <source>
        <dbReference type="Pfam" id="PF07596"/>
    </source>
</evidence>
<name>A0A517YHN3_9BACT</name>
<organism evidence="2 3">
    <name type="scientific">Anatilimnocola aggregata</name>
    <dbReference type="NCBI Taxonomy" id="2528021"/>
    <lineage>
        <taxon>Bacteria</taxon>
        <taxon>Pseudomonadati</taxon>
        <taxon>Planctomycetota</taxon>
        <taxon>Planctomycetia</taxon>
        <taxon>Pirellulales</taxon>
        <taxon>Pirellulaceae</taxon>
        <taxon>Anatilimnocola</taxon>
    </lineage>
</organism>
<dbReference type="InterPro" id="IPR012902">
    <property type="entry name" value="N_methyl_site"/>
</dbReference>
<dbReference type="InterPro" id="IPR027558">
    <property type="entry name" value="Pre_pil_HX9DG_C"/>
</dbReference>
<dbReference type="PANTHER" id="PTHR30093:SF2">
    <property type="entry name" value="TYPE II SECRETION SYSTEM PROTEIN H"/>
    <property type="match status" value="1"/>
</dbReference>